<gene>
    <name evidence="1" type="ORF">IPOD504_LOCUS14142</name>
</gene>
<keyword evidence="2" id="KW-1185">Reference proteome</keyword>
<dbReference type="EMBL" id="OW152817">
    <property type="protein sequence ID" value="CAH2068223.1"/>
    <property type="molecule type" value="Genomic_DNA"/>
</dbReference>
<evidence type="ECO:0000313" key="1">
    <source>
        <dbReference type="EMBL" id="CAH2068223.1"/>
    </source>
</evidence>
<evidence type="ECO:0000313" key="2">
    <source>
        <dbReference type="Proteomes" id="UP000837857"/>
    </source>
</evidence>
<feature type="non-terminal residue" evidence="1">
    <location>
        <position position="96"/>
    </location>
</feature>
<sequence length="96" mass="11036">MLQRVVPVKTLNSAEFRVPIADTLWKRKTVNYSIKRKSDTECLIQDKKKGLAEHDLPKDVRLRIFDDALGKGRAVKRRETIELRQRCDEAGSSSNP</sequence>
<name>A0ABN8IZV6_9NEOP</name>
<dbReference type="Proteomes" id="UP000837857">
    <property type="component" value="Chromosome 5"/>
</dbReference>
<protein>
    <submittedName>
        <fullName evidence="1">Uncharacterized protein</fullName>
    </submittedName>
</protein>
<organism evidence="1 2">
    <name type="scientific">Iphiclides podalirius</name>
    <name type="common">scarce swallowtail</name>
    <dbReference type="NCBI Taxonomy" id="110791"/>
    <lineage>
        <taxon>Eukaryota</taxon>
        <taxon>Metazoa</taxon>
        <taxon>Ecdysozoa</taxon>
        <taxon>Arthropoda</taxon>
        <taxon>Hexapoda</taxon>
        <taxon>Insecta</taxon>
        <taxon>Pterygota</taxon>
        <taxon>Neoptera</taxon>
        <taxon>Endopterygota</taxon>
        <taxon>Lepidoptera</taxon>
        <taxon>Glossata</taxon>
        <taxon>Ditrysia</taxon>
        <taxon>Papilionoidea</taxon>
        <taxon>Papilionidae</taxon>
        <taxon>Papilioninae</taxon>
        <taxon>Iphiclides</taxon>
    </lineage>
</organism>
<reference evidence="1" key="1">
    <citation type="submission" date="2022-03" db="EMBL/GenBank/DDBJ databases">
        <authorList>
            <person name="Martin H S."/>
        </authorList>
    </citation>
    <scope>NUCLEOTIDE SEQUENCE</scope>
</reference>
<accession>A0ABN8IZV6</accession>
<proteinExistence type="predicted"/>